<keyword evidence="3" id="KW-0808">Transferase</keyword>
<dbReference type="InterPro" id="IPR016181">
    <property type="entry name" value="Acyl_CoA_acyltransferase"/>
</dbReference>
<accession>A0A1I5LWA2</accession>
<evidence type="ECO:0000313" key="4">
    <source>
        <dbReference type="Proteomes" id="UP000242243"/>
    </source>
</evidence>
<dbReference type="OrthoDB" id="9795206at2"/>
<dbReference type="PANTHER" id="PTHR43415:SF3">
    <property type="entry name" value="GNAT-FAMILY ACETYLTRANSFERASE"/>
    <property type="match status" value="1"/>
</dbReference>
<dbReference type="EMBL" id="FOXC01000003">
    <property type="protein sequence ID" value="SFP01417.1"/>
    <property type="molecule type" value="Genomic_DNA"/>
</dbReference>
<dbReference type="Proteomes" id="UP000242243">
    <property type="component" value="Unassembled WGS sequence"/>
</dbReference>
<feature type="domain" description="N-acetyltransferase" evidence="1">
    <location>
        <begin position="2"/>
        <end position="166"/>
    </location>
</feature>
<dbReference type="InterPro" id="IPR000182">
    <property type="entry name" value="GNAT_dom"/>
</dbReference>
<reference evidence="2 5" key="2">
    <citation type="submission" date="2019-07" db="EMBL/GenBank/DDBJ databases">
        <title>Whole genome shotgun sequence of Halolactibacillus halophilus NBRC 100868.</title>
        <authorList>
            <person name="Hosoyama A."/>
            <person name="Uohara A."/>
            <person name="Ohji S."/>
            <person name="Ichikawa N."/>
        </authorList>
    </citation>
    <scope>NUCLEOTIDE SEQUENCE [LARGE SCALE GENOMIC DNA]</scope>
    <source>
        <strain evidence="2 5">NBRC 100868</strain>
    </source>
</reference>
<evidence type="ECO:0000313" key="5">
    <source>
        <dbReference type="Proteomes" id="UP000321547"/>
    </source>
</evidence>
<dbReference type="AlphaFoldDB" id="A0A1I5LWA2"/>
<reference evidence="3 4" key="1">
    <citation type="submission" date="2016-10" db="EMBL/GenBank/DDBJ databases">
        <authorList>
            <person name="de Groot N.N."/>
        </authorList>
    </citation>
    <scope>NUCLEOTIDE SEQUENCE [LARGE SCALE GENOMIC DNA]</scope>
    <source>
        <strain evidence="3 4">DSM 17073</strain>
    </source>
</reference>
<evidence type="ECO:0000313" key="2">
    <source>
        <dbReference type="EMBL" id="GEM00901.1"/>
    </source>
</evidence>
<evidence type="ECO:0000259" key="1">
    <source>
        <dbReference type="PROSITE" id="PS51186"/>
    </source>
</evidence>
<sequence length="175" mass="20103">MIILKQFDESDYTAFIEWQKDATEKDLFLFAGRTFTPPVTKEQLVAYEAEVNRKTLPVKLFTVIQKDTGEKIGHIQMSDIDAVNKSAFLNRVYIREESRGKGYGKALIETMKRYVFSDLGLHRLSLYVLSNNLEAKQMYEQVGFKEEGVMRDARLFQGDYLSLHLMSVLASEVAS</sequence>
<dbReference type="STRING" id="306540.SAMN05421839_10314"/>
<keyword evidence="5" id="KW-1185">Reference proteome</keyword>
<gene>
    <name evidence="2" type="ORF">HHA03_04330</name>
    <name evidence="3" type="ORF">SAMN05421839_10314</name>
</gene>
<dbReference type="Proteomes" id="UP000321547">
    <property type="component" value="Unassembled WGS sequence"/>
</dbReference>
<dbReference type="PROSITE" id="PS51186">
    <property type="entry name" value="GNAT"/>
    <property type="match status" value="1"/>
</dbReference>
<dbReference type="Gene3D" id="3.40.630.30">
    <property type="match status" value="1"/>
</dbReference>
<organism evidence="3 4">
    <name type="scientific">Halolactibacillus halophilus</name>
    <dbReference type="NCBI Taxonomy" id="306540"/>
    <lineage>
        <taxon>Bacteria</taxon>
        <taxon>Bacillati</taxon>
        <taxon>Bacillota</taxon>
        <taxon>Bacilli</taxon>
        <taxon>Bacillales</taxon>
        <taxon>Bacillaceae</taxon>
        <taxon>Halolactibacillus</taxon>
    </lineage>
</organism>
<evidence type="ECO:0000313" key="3">
    <source>
        <dbReference type="EMBL" id="SFP01417.1"/>
    </source>
</evidence>
<dbReference type="Pfam" id="PF00583">
    <property type="entry name" value="Acetyltransf_1"/>
    <property type="match status" value="1"/>
</dbReference>
<dbReference type="PANTHER" id="PTHR43415">
    <property type="entry name" value="SPERMIDINE N(1)-ACETYLTRANSFERASE"/>
    <property type="match status" value="1"/>
</dbReference>
<protein>
    <submittedName>
        <fullName evidence="3">Protein N-acetyltransferase, RimJ/RimL family</fullName>
    </submittedName>
</protein>
<dbReference type="CDD" id="cd04301">
    <property type="entry name" value="NAT_SF"/>
    <property type="match status" value="1"/>
</dbReference>
<proteinExistence type="predicted"/>
<dbReference type="GO" id="GO:0016747">
    <property type="term" value="F:acyltransferase activity, transferring groups other than amino-acyl groups"/>
    <property type="evidence" value="ECO:0007669"/>
    <property type="project" value="InterPro"/>
</dbReference>
<name>A0A1I5LWA2_9BACI</name>
<dbReference type="EMBL" id="BJWI01000003">
    <property type="protein sequence ID" value="GEM00901.1"/>
    <property type="molecule type" value="Genomic_DNA"/>
</dbReference>
<dbReference type="SUPFAM" id="SSF55729">
    <property type="entry name" value="Acyl-CoA N-acyltransferases (Nat)"/>
    <property type="match status" value="1"/>
</dbReference>
<dbReference type="RefSeq" id="WP_159430086.1">
    <property type="nucleotide sequence ID" value="NZ_BJWI01000003.1"/>
</dbReference>